<proteinExistence type="inferred from homology"/>
<comment type="catalytic activity">
    <reaction evidence="8">
        <text>L-aspartate(89)-[ribosomal protein uS12]-hydrogen + (sulfur carrier)-SH + AH2 + 2 S-adenosyl-L-methionine = 3-methylsulfanyl-L-aspartate(89)-[ribosomal protein uS12]-hydrogen + (sulfur carrier)-H + 5'-deoxyadenosine + L-methionine + A + S-adenosyl-L-homocysteine + 2 H(+)</text>
        <dbReference type="Rhea" id="RHEA:37087"/>
        <dbReference type="Rhea" id="RHEA-COMP:10460"/>
        <dbReference type="Rhea" id="RHEA-COMP:10461"/>
        <dbReference type="Rhea" id="RHEA-COMP:14737"/>
        <dbReference type="Rhea" id="RHEA-COMP:14739"/>
        <dbReference type="ChEBI" id="CHEBI:13193"/>
        <dbReference type="ChEBI" id="CHEBI:15378"/>
        <dbReference type="ChEBI" id="CHEBI:17319"/>
        <dbReference type="ChEBI" id="CHEBI:17499"/>
        <dbReference type="ChEBI" id="CHEBI:29917"/>
        <dbReference type="ChEBI" id="CHEBI:29961"/>
        <dbReference type="ChEBI" id="CHEBI:57844"/>
        <dbReference type="ChEBI" id="CHEBI:57856"/>
        <dbReference type="ChEBI" id="CHEBI:59789"/>
        <dbReference type="ChEBI" id="CHEBI:64428"/>
        <dbReference type="ChEBI" id="CHEBI:73599"/>
        <dbReference type="EC" id="2.8.4.4"/>
    </reaction>
</comment>
<dbReference type="InterPro" id="IPR002792">
    <property type="entry name" value="TRAM_dom"/>
</dbReference>
<dbReference type="Pfam" id="PF18693">
    <property type="entry name" value="TRAM_2"/>
    <property type="match status" value="1"/>
</dbReference>
<keyword evidence="12" id="KW-0689">Ribosomal protein</keyword>
<evidence type="ECO:0000256" key="3">
    <source>
        <dbReference type="ARBA" id="ARBA00022679"/>
    </source>
</evidence>
<evidence type="ECO:0000256" key="8">
    <source>
        <dbReference type="HAMAP-Rule" id="MF_01865"/>
    </source>
</evidence>
<evidence type="ECO:0000256" key="7">
    <source>
        <dbReference type="ARBA" id="ARBA00023014"/>
    </source>
</evidence>
<dbReference type="NCBIfam" id="TIGR01125">
    <property type="entry name" value="30S ribosomal protein S12 methylthiotransferase RimO"/>
    <property type="match status" value="1"/>
</dbReference>
<dbReference type="InterPro" id="IPR012340">
    <property type="entry name" value="NA-bd_OB-fold"/>
</dbReference>
<keyword evidence="1 8" id="KW-0004">4Fe-4S</keyword>
<dbReference type="EMBL" id="JACOPD010000005">
    <property type="protein sequence ID" value="MBC5680897.1"/>
    <property type="molecule type" value="Genomic_DNA"/>
</dbReference>
<keyword evidence="6 8" id="KW-0408">Iron</keyword>
<feature type="binding site" evidence="8">
    <location>
        <position position="10"/>
    </location>
    <ligand>
        <name>[4Fe-4S] cluster</name>
        <dbReference type="ChEBI" id="CHEBI:49883"/>
        <label>1</label>
    </ligand>
</feature>
<gene>
    <name evidence="8 12" type="primary">rimO</name>
    <name evidence="12" type="ORF">H8S01_07990</name>
</gene>
<keyword evidence="4 8" id="KW-0949">S-adenosyl-L-methionine</keyword>
<dbReference type="HAMAP" id="MF_01865">
    <property type="entry name" value="MTTase_RimO"/>
    <property type="match status" value="1"/>
</dbReference>
<feature type="binding site" evidence="8">
    <location>
        <position position="80"/>
    </location>
    <ligand>
        <name>[4Fe-4S] cluster</name>
        <dbReference type="ChEBI" id="CHEBI:49883"/>
        <label>1</label>
    </ligand>
</feature>
<dbReference type="PANTHER" id="PTHR43837">
    <property type="entry name" value="RIBOSOMAL PROTEIN S12 METHYLTHIOTRANSFERASE RIMO"/>
    <property type="match status" value="1"/>
</dbReference>
<evidence type="ECO:0000256" key="6">
    <source>
        <dbReference type="ARBA" id="ARBA00023004"/>
    </source>
</evidence>
<dbReference type="SFLD" id="SFLDG01082">
    <property type="entry name" value="B12-binding_domain_containing"/>
    <property type="match status" value="1"/>
</dbReference>
<dbReference type="PROSITE" id="PS51918">
    <property type="entry name" value="RADICAL_SAM"/>
    <property type="match status" value="1"/>
</dbReference>
<dbReference type="GO" id="GO:0005840">
    <property type="term" value="C:ribosome"/>
    <property type="evidence" value="ECO:0007669"/>
    <property type="project" value="UniProtKB-KW"/>
</dbReference>
<dbReference type="SFLD" id="SFLDF00274">
    <property type="entry name" value="ribosomal_protein_S12_methylth"/>
    <property type="match status" value="1"/>
</dbReference>
<dbReference type="InterPro" id="IPR007197">
    <property type="entry name" value="rSAM"/>
</dbReference>
<evidence type="ECO:0000259" key="10">
    <source>
        <dbReference type="PROSITE" id="PS51449"/>
    </source>
</evidence>
<evidence type="ECO:0000259" key="11">
    <source>
        <dbReference type="PROSITE" id="PS51918"/>
    </source>
</evidence>
<evidence type="ECO:0000256" key="5">
    <source>
        <dbReference type="ARBA" id="ARBA00022723"/>
    </source>
</evidence>
<dbReference type="InterPro" id="IPR058240">
    <property type="entry name" value="rSAM_sf"/>
</dbReference>
<accession>A0ABR7G0D0</accession>
<dbReference type="NCBIfam" id="TIGR00089">
    <property type="entry name" value="MiaB/RimO family radical SAM methylthiotransferase"/>
    <property type="match status" value="1"/>
</dbReference>
<dbReference type="Proteomes" id="UP000628463">
    <property type="component" value="Unassembled WGS sequence"/>
</dbReference>
<feature type="domain" description="MTTase N-terminal" evidence="10">
    <location>
        <begin position="1"/>
        <end position="117"/>
    </location>
</feature>
<dbReference type="SFLD" id="SFLDS00029">
    <property type="entry name" value="Radical_SAM"/>
    <property type="match status" value="1"/>
</dbReference>
<organism evidence="12 13">
    <name type="scientific">Lachnospira hominis</name>
    <name type="common">ex Liu et al. 2021</name>
    <dbReference type="NCBI Taxonomy" id="2763051"/>
    <lineage>
        <taxon>Bacteria</taxon>
        <taxon>Bacillati</taxon>
        <taxon>Bacillota</taxon>
        <taxon>Clostridia</taxon>
        <taxon>Lachnospirales</taxon>
        <taxon>Lachnospiraceae</taxon>
        <taxon>Lachnospira</taxon>
    </lineage>
</organism>
<name>A0ABR7G0D0_9FIRM</name>
<dbReference type="InterPro" id="IPR006638">
    <property type="entry name" value="Elp3/MiaA/NifB-like_rSAM"/>
</dbReference>
<keyword evidence="13" id="KW-1185">Reference proteome</keyword>
<dbReference type="CDD" id="cd01335">
    <property type="entry name" value="Radical_SAM"/>
    <property type="match status" value="1"/>
</dbReference>
<dbReference type="Gene3D" id="3.80.30.20">
    <property type="entry name" value="tm_1862 like domain"/>
    <property type="match status" value="1"/>
</dbReference>
<evidence type="ECO:0000256" key="1">
    <source>
        <dbReference type="ARBA" id="ARBA00022485"/>
    </source>
</evidence>
<dbReference type="Gene3D" id="2.40.50.140">
    <property type="entry name" value="Nucleic acid-binding proteins"/>
    <property type="match status" value="1"/>
</dbReference>
<comment type="similarity">
    <text evidence="8">Belongs to the methylthiotransferase family. RimO subfamily.</text>
</comment>
<feature type="domain" description="Radical SAM core" evidence="11">
    <location>
        <begin position="140"/>
        <end position="370"/>
    </location>
</feature>
<evidence type="ECO:0000313" key="13">
    <source>
        <dbReference type="Proteomes" id="UP000628463"/>
    </source>
</evidence>
<evidence type="ECO:0000256" key="2">
    <source>
        <dbReference type="ARBA" id="ARBA00022490"/>
    </source>
</evidence>
<feature type="domain" description="TRAM" evidence="9">
    <location>
        <begin position="373"/>
        <end position="441"/>
    </location>
</feature>
<reference evidence="12 13" key="1">
    <citation type="submission" date="2020-08" db="EMBL/GenBank/DDBJ databases">
        <title>Genome public.</title>
        <authorList>
            <person name="Liu C."/>
            <person name="Sun Q."/>
        </authorList>
    </citation>
    <scope>NUCLEOTIDE SEQUENCE [LARGE SCALE GENOMIC DNA]</scope>
    <source>
        <strain evidence="12 13">NSJ-43</strain>
    </source>
</reference>
<dbReference type="GO" id="GO:0103039">
    <property type="term" value="F:protein methylthiotransferase activity"/>
    <property type="evidence" value="ECO:0007669"/>
    <property type="project" value="UniProtKB-EC"/>
</dbReference>
<comment type="cofactor">
    <cofactor evidence="8">
        <name>[4Fe-4S] cluster</name>
        <dbReference type="ChEBI" id="CHEBI:49883"/>
    </cofactor>
    <text evidence="8">Binds 2 [4Fe-4S] clusters. One cluster is coordinated with 3 cysteines and an exchangeable S-adenosyl-L-methionine.</text>
</comment>
<keyword evidence="5 8" id="KW-0479">Metal-binding</keyword>
<dbReference type="InterPro" id="IPR005840">
    <property type="entry name" value="Ribosomal_uS12_MeSTrfase_RimO"/>
</dbReference>
<dbReference type="InterPro" id="IPR038135">
    <property type="entry name" value="Methylthiotransferase_N_sf"/>
</dbReference>
<evidence type="ECO:0000313" key="12">
    <source>
        <dbReference type="EMBL" id="MBC5680897.1"/>
    </source>
</evidence>
<dbReference type="InterPro" id="IPR023404">
    <property type="entry name" value="rSAM_horseshoe"/>
</dbReference>
<evidence type="ECO:0000259" key="9">
    <source>
        <dbReference type="PROSITE" id="PS50926"/>
    </source>
</evidence>
<dbReference type="Pfam" id="PF00919">
    <property type="entry name" value="UPF0004"/>
    <property type="match status" value="1"/>
</dbReference>
<comment type="caution">
    <text evidence="12">The sequence shown here is derived from an EMBL/GenBank/DDBJ whole genome shotgun (WGS) entry which is preliminary data.</text>
</comment>
<keyword evidence="2 8" id="KW-0963">Cytoplasm</keyword>
<dbReference type="PANTHER" id="PTHR43837:SF1">
    <property type="entry name" value="RIBOSOMAL PROTEIN US12 METHYLTHIOTRANSFERASE RIMO"/>
    <property type="match status" value="1"/>
</dbReference>
<sequence length="441" mass="50054">MKIMFVSLGCDKNLVDTENMLGILRNRGFEFTDDEYEADVIAINTCCFIHDAKQESIDTILEMAEHKKDGKCKALIVSGCLAHRYHDEIEKEIPEVDALLGTASYDKIAEVVLSVLEGKGYSCIDDADRLVMTKDERIITTGGYYEYLKIAEGCDKHCTYCIIPKVRGNYRSYPMEYLVKQAEQLAEKGVKELILVAQETTVYGVDIYGKKMLAELVKKLAAIKDIAWIRILYCYPEEIDDALIEVIKNEPKVCHYLDMPIQHASDSILKKMGRRTTKQELKDVINKLRENIPDIALRTTLITGFPGETQKDHEEMLDFVDEMEFDRLGVFTYSPEEDTPAAVMPDQIDEEVKEQRRDAVMELQQEVSLDKSEEMVGKVIDCLIEGKIEDDDTYVGRSYKDAPNVDGFVFVKTDANLMSGDIVKVRIDGAMEYDLIGSLCD</sequence>
<dbReference type="InterPro" id="IPR013848">
    <property type="entry name" value="Methylthiotransferase_N"/>
</dbReference>
<dbReference type="InterPro" id="IPR005839">
    <property type="entry name" value="Methylthiotransferase"/>
</dbReference>
<keyword evidence="3 8" id="KW-0808">Transferase</keyword>
<feature type="binding site" evidence="8">
    <location>
        <position position="158"/>
    </location>
    <ligand>
        <name>[4Fe-4S] cluster</name>
        <dbReference type="ChEBI" id="CHEBI:49883"/>
        <label>2</label>
        <note>4Fe-4S-S-AdoMet</note>
    </ligand>
</feature>
<dbReference type="InterPro" id="IPR020612">
    <property type="entry name" value="Methylthiotransferase_CS"/>
</dbReference>
<evidence type="ECO:0000256" key="4">
    <source>
        <dbReference type="ARBA" id="ARBA00022691"/>
    </source>
</evidence>
<dbReference type="PROSITE" id="PS01278">
    <property type="entry name" value="MTTASE_RADICAL"/>
    <property type="match status" value="1"/>
</dbReference>
<dbReference type="RefSeq" id="WP_186836852.1">
    <property type="nucleotide sequence ID" value="NZ_JACOPD010000005.1"/>
</dbReference>
<dbReference type="SUPFAM" id="SSF102114">
    <property type="entry name" value="Radical SAM enzymes"/>
    <property type="match status" value="1"/>
</dbReference>
<feature type="binding site" evidence="8">
    <location>
        <position position="46"/>
    </location>
    <ligand>
        <name>[4Fe-4S] cluster</name>
        <dbReference type="ChEBI" id="CHEBI:49883"/>
        <label>1</label>
    </ligand>
</feature>
<dbReference type="EC" id="2.8.4.4" evidence="8"/>
<dbReference type="Gene3D" id="3.40.50.12160">
    <property type="entry name" value="Methylthiotransferase, N-terminal domain"/>
    <property type="match status" value="1"/>
</dbReference>
<comment type="function">
    <text evidence="8">Catalyzes the methylthiolation of an aspartic acid residue of ribosomal protein uS12.</text>
</comment>
<dbReference type="PROSITE" id="PS50926">
    <property type="entry name" value="TRAM"/>
    <property type="match status" value="1"/>
</dbReference>
<protein>
    <recommendedName>
        <fullName evidence="8">Ribosomal protein uS12 methylthiotransferase RimO</fullName>
        <shortName evidence="8">uS12 MTTase</shortName>
        <shortName evidence="8">uS12 methylthiotransferase</shortName>
        <ecNumber evidence="8">2.8.4.4</ecNumber>
    </recommendedName>
    <alternativeName>
        <fullName evidence="8">Ribosomal protein uS12 (aspartate-C(3))-methylthiotransferase</fullName>
    </alternativeName>
    <alternativeName>
        <fullName evidence="8">Ribosome maturation factor RimO</fullName>
    </alternativeName>
</protein>
<dbReference type="SMART" id="SM00729">
    <property type="entry name" value="Elp3"/>
    <property type="match status" value="1"/>
</dbReference>
<dbReference type="SFLD" id="SFLDG01061">
    <property type="entry name" value="methylthiotransferase"/>
    <property type="match status" value="1"/>
</dbReference>
<dbReference type="Pfam" id="PF04055">
    <property type="entry name" value="Radical_SAM"/>
    <property type="match status" value="1"/>
</dbReference>
<dbReference type="PROSITE" id="PS51449">
    <property type="entry name" value="MTTASE_N"/>
    <property type="match status" value="1"/>
</dbReference>
<feature type="binding site" evidence="8">
    <location>
        <position position="161"/>
    </location>
    <ligand>
        <name>[4Fe-4S] cluster</name>
        <dbReference type="ChEBI" id="CHEBI:49883"/>
        <label>2</label>
        <note>4Fe-4S-S-AdoMet</note>
    </ligand>
</feature>
<comment type="subcellular location">
    <subcellularLocation>
        <location evidence="8">Cytoplasm</location>
    </subcellularLocation>
</comment>
<keyword evidence="7 8" id="KW-0411">Iron-sulfur</keyword>
<keyword evidence="12" id="KW-0687">Ribonucleoprotein</keyword>
<feature type="binding site" evidence="8">
    <location>
        <position position="154"/>
    </location>
    <ligand>
        <name>[4Fe-4S] cluster</name>
        <dbReference type="ChEBI" id="CHEBI:49883"/>
        <label>2</label>
        <note>4Fe-4S-S-AdoMet</note>
    </ligand>
</feature>